<sequence length="158" mass="17682">MTKQKNHRKKSVVNVRVQWTLALRVVLHFLVFVCAGAVFGLINQFLIDPFGGLAGNLSAFCRNSGPILVALLCLLPIFIRDTLTLSNRIAGPIYSLEKTIVQISDGDEDVRPLKFRKDDMWEELPEMFNNMVESLRSSGDSAAETSSVTQDQRELVEV</sequence>
<protein>
    <recommendedName>
        <fullName evidence="5">HAMP domain-containing protein</fullName>
    </recommendedName>
</protein>
<dbReference type="STRING" id="1891926.Fuma_00929"/>
<name>A0A1P8WBB4_9PLAN</name>
<dbReference type="RefSeq" id="WP_077023116.1">
    <property type="nucleotide sequence ID" value="NZ_CP017641.1"/>
</dbReference>
<feature type="region of interest" description="Disordered" evidence="1">
    <location>
        <begin position="135"/>
        <end position="158"/>
    </location>
</feature>
<feature type="transmembrane region" description="Helical" evidence="2">
    <location>
        <begin position="21"/>
        <end position="42"/>
    </location>
</feature>
<dbReference type="Proteomes" id="UP000187735">
    <property type="component" value="Chromosome"/>
</dbReference>
<evidence type="ECO:0008006" key="5">
    <source>
        <dbReference type="Google" id="ProtNLM"/>
    </source>
</evidence>
<dbReference type="OrthoDB" id="270597at2"/>
<evidence type="ECO:0000256" key="2">
    <source>
        <dbReference type="SAM" id="Phobius"/>
    </source>
</evidence>
<keyword evidence="2" id="KW-0472">Membrane</keyword>
<gene>
    <name evidence="3" type="ORF">Fuma_00929</name>
</gene>
<reference evidence="3 4" key="1">
    <citation type="journal article" date="2016" name="Front. Microbiol.">
        <title>Fuerstia marisgermanicae gen. nov., sp. nov., an Unusual Member of the Phylum Planctomycetes from the German Wadden Sea.</title>
        <authorList>
            <person name="Kohn T."/>
            <person name="Heuer A."/>
            <person name="Jogler M."/>
            <person name="Vollmers J."/>
            <person name="Boedeker C."/>
            <person name="Bunk B."/>
            <person name="Rast P."/>
            <person name="Borchert D."/>
            <person name="Glockner I."/>
            <person name="Freese H.M."/>
            <person name="Klenk H.P."/>
            <person name="Overmann J."/>
            <person name="Kaster A.K."/>
            <person name="Rohde M."/>
            <person name="Wiegand S."/>
            <person name="Jogler C."/>
        </authorList>
    </citation>
    <scope>NUCLEOTIDE SEQUENCE [LARGE SCALE GENOMIC DNA]</scope>
    <source>
        <strain evidence="3 4">NH11</strain>
    </source>
</reference>
<dbReference type="Gene3D" id="6.10.340.10">
    <property type="match status" value="1"/>
</dbReference>
<dbReference type="AlphaFoldDB" id="A0A1P8WBB4"/>
<proteinExistence type="predicted"/>
<organism evidence="3 4">
    <name type="scientific">Fuerstiella marisgermanici</name>
    <dbReference type="NCBI Taxonomy" id="1891926"/>
    <lineage>
        <taxon>Bacteria</taxon>
        <taxon>Pseudomonadati</taxon>
        <taxon>Planctomycetota</taxon>
        <taxon>Planctomycetia</taxon>
        <taxon>Planctomycetales</taxon>
        <taxon>Planctomycetaceae</taxon>
        <taxon>Fuerstiella</taxon>
    </lineage>
</organism>
<evidence type="ECO:0000313" key="3">
    <source>
        <dbReference type="EMBL" id="APZ91341.1"/>
    </source>
</evidence>
<keyword evidence="2" id="KW-1133">Transmembrane helix</keyword>
<evidence type="ECO:0000256" key="1">
    <source>
        <dbReference type="SAM" id="MobiDB-lite"/>
    </source>
</evidence>
<keyword evidence="2" id="KW-0812">Transmembrane</keyword>
<dbReference type="SUPFAM" id="SSF158472">
    <property type="entry name" value="HAMP domain-like"/>
    <property type="match status" value="1"/>
</dbReference>
<evidence type="ECO:0000313" key="4">
    <source>
        <dbReference type="Proteomes" id="UP000187735"/>
    </source>
</evidence>
<feature type="transmembrane region" description="Helical" evidence="2">
    <location>
        <begin position="62"/>
        <end position="79"/>
    </location>
</feature>
<feature type="compositionally biased region" description="Polar residues" evidence="1">
    <location>
        <begin position="135"/>
        <end position="150"/>
    </location>
</feature>
<keyword evidence="4" id="KW-1185">Reference proteome</keyword>
<accession>A0A1P8WBB4</accession>
<dbReference type="KEGG" id="fmr:Fuma_00929"/>
<dbReference type="EMBL" id="CP017641">
    <property type="protein sequence ID" value="APZ91341.1"/>
    <property type="molecule type" value="Genomic_DNA"/>
</dbReference>